<organism evidence="1 2">
    <name type="scientific">Bacillus thuringiensis serovar toumanoffi</name>
    <dbReference type="NCBI Taxonomy" id="180862"/>
    <lineage>
        <taxon>Bacteria</taxon>
        <taxon>Bacillati</taxon>
        <taxon>Bacillota</taxon>
        <taxon>Bacilli</taxon>
        <taxon>Bacillales</taxon>
        <taxon>Bacillaceae</taxon>
        <taxon>Bacillus</taxon>
        <taxon>Bacillus cereus group</taxon>
    </lineage>
</organism>
<accession>A0ABD5I679</accession>
<comment type="caution">
    <text evidence="1">The sequence shown here is derived from an EMBL/GenBank/DDBJ whole genome shotgun (WGS) entry which is preliminary data.</text>
</comment>
<protein>
    <submittedName>
        <fullName evidence="1">Uncharacterized protein</fullName>
    </submittedName>
</protein>
<dbReference type="AlphaFoldDB" id="A0ABD5I679"/>
<evidence type="ECO:0000313" key="2">
    <source>
        <dbReference type="Proteomes" id="UP001272716"/>
    </source>
</evidence>
<sequence>MNNDHLIINEINKIIFKSKPEAVPYHNRLSYKISFICMILKITSSKSGCSIAKIQLIANYYYNQEQREFFLQMLKKDPYQIIFRYTPTVNKAILYLLAEGLIKQQKNGTYRLLNKGKHFTNEILNNNIFINEISYLKQVGDSLPESLVNEMRNNIQLGVNNIC</sequence>
<evidence type="ECO:0000313" key="1">
    <source>
        <dbReference type="EMBL" id="MDW9212797.1"/>
    </source>
</evidence>
<proteinExistence type="predicted"/>
<name>A0ABD5I679_BACTU</name>
<dbReference type="Proteomes" id="UP001272716">
    <property type="component" value="Unassembled WGS sequence"/>
</dbReference>
<dbReference type="RefSeq" id="WP_001058037.1">
    <property type="nucleotide sequence ID" value="NZ_JAWQCK010000007.1"/>
</dbReference>
<dbReference type="EMBL" id="JAWQCK010000007">
    <property type="protein sequence ID" value="MDW9212797.1"/>
    <property type="molecule type" value="Genomic_DNA"/>
</dbReference>
<reference evidence="1 2" key="1">
    <citation type="submission" date="2023-10" db="EMBL/GenBank/DDBJ databases">
        <title>Draft Genome Sequence of Bacillus thuringiensis serovar. toumanoffi 4059: Identification of a Novel Cry Protein Candidate.</title>
        <authorList>
            <person name="Murdoch R.W."/>
            <person name="Gemler B."/>
            <person name="Heater B.S."/>
        </authorList>
    </citation>
    <scope>NUCLEOTIDE SEQUENCE [LARGE SCALE GENOMIC DNA]</scope>
    <source>
        <strain evidence="1 2">4059</strain>
    </source>
</reference>
<gene>
    <name evidence="1" type="ORF">BTTOUR_28980</name>
</gene>